<gene>
    <name evidence="1" type="ORF">B0H65DRAFT_455716</name>
</gene>
<dbReference type="AlphaFoldDB" id="A0AAE0JKP7"/>
<reference evidence="1" key="2">
    <citation type="submission" date="2023-06" db="EMBL/GenBank/DDBJ databases">
        <authorList>
            <consortium name="Lawrence Berkeley National Laboratory"/>
            <person name="Haridas S."/>
            <person name="Hensen N."/>
            <person name="Bonometti L."/>
            <person name="Westerberg I."/>
            <person name="Brannstrom I.O."/>
            <person name="Guillou S."/>
            <person name="Cros-Aarteil S."/>
            <person name="Calhoun S."/>
            <person name="Kuo A."/>
            <person name="Mondo S."/>
            <person name="Pangilinan J."/>
            <person name="Riley R."/>
            <person name="Labutti K."/>
            <person name="Andreopoulos B."/>
            <person name="Lipzen A."/>
            <person name="Chen C."/>
            <person name="Yanf M."/>
            <person name="Daum C."/>
            <person name="Ng V."/>
            <person name="Clum A."/>
            <person name="Steindorff A."/>
            <person name="Ohm R."/>
            <person name="Martin F."/>
            <person name="Silar P."/>
            <person name="Natvig D."/>
            <person name="Lalanne C."/>
            <person name="Gautier V."/>
            <person name="Ament-Velasquez S.L."/>
            <person name="Kruys A."/>
            <person name="Hutchinson M.I."/>
            <person name="Powell A.J."/>
            <person name="Barry K."/>
            <person name="Miller A.N."/>
            <person name="Grigoriev I.V."/>
            <person name="Debuchy R."/>
            <person name="Gladieux P."/>
            <person name="Thoren M.H."/>
            <person name="Johannesson H."/>
        </authorList>
    </citation>
    <scope>NUCLEOTIDE SEQUENCE</scope>
    <source>
        <strain evidence="1">CBS 560.94</strain>
    </source>
</reference>
<keyword evidence="2" id="KW-1185">Reference proteome</keyword>
<proteinExistence type="predicted"/>
<evidence type="ECO:0000313" key="1">
    <source>
        <dbReference type="EMBL" id="KAK3350727.1"/>
    </source>
</evidence>
<comment type="caution">
    <text evidence="1">The sequence shown here is derived from an EMBL/GenBank/DDBJ whole genome shotgun (WGS) entry which is preliminary data.</text>
</comment>
<sequence length="65" mass="7384">MSFKEDTLNAFSGVLQHLQSLKPPILSLWGILIIPNSTTSWEPISYNIVREHTTKKRDVSKLDMG</sequence>
<dbReference type="GeneID" id="87863403"/>
<accession>A0AAE0JKP7</accession>
<dbReference type="Proteomes" id="UP001278500">
    <property type="component" value="Unassembled WGS sequence"/>
</dbReference>
<dbReference type="EMBL" id="JAUEPP010000002">
    <property type="protein sequence ID" value="KAK3350727.1"/>
    <property type="molecule type" value="Genomic_DNA"/>
</dbReference>
<dbReference type="RefSeq" id="XP_062684022.1">
    <property type="nucleotide sequence ID" value="XM_062826249.1"/>
</dbReference>
<protein>
    <submittedName>
        <fullName evidence="1">Uncharacterized protein</fullName>
    </submittedName>
</protein>
<organism evidence="1 2">
    <name type="scientific">Neurospora tetraspora</name>
    <dbReference type="NCBI Taxonomy" id="94610"/>
    <lineage>
        <taxon>Eukaryota</taxon>
        <taxon>Fungi</taxon>
        <taxon>Dikarya</taxon>
        <taxon>Ascomycota</taxon>
        <taxon>Pezizomycotina</taxon>
        <taxon>Sordariomycetes</taxon>
        <taxon>Sordariomycetidae</taxon>
        <taxon>Sordariales</taxon>
        <taxon>Sordariaceae</taxon>
        <taxon>Neurospora</taxon>
    </lineage>
</organism>
<reference evidence="1" key="1">
    <citation type="journal article" date="2023" name="Mol. Phylogenet. Evol.">
        <title>Genome-scale phylogeny and comparative genomics of the fungal order Sordariales.</title>
        <authorList>
            <person name="Hensen N."/>
            <person name="Bonometti L."/>
            <person name="Westerberg I."/>
            <person name="Brannstrom I.O."/>
            <person name="Guillou S."/>
            <person name="Cros-Aarteil S."/>
            <person name="Calhoun S."/>
            <person name="Haridas S."/>
            <person name="Kuo A."/>
            <person name="Mondo S."/>
            <person name="Pangilinan J."/>
            <person name="Riley R."/>
            <person name="LaButti K."/>
            <person name="Andreopoulos B."/>
            <person name="Lipzen A."/>
            <person name="Chen C."/>
            <person name="Yan M."/>
            <person name="Daum C."/>
            <person name="Ng V."/>
            <person name="Clum A."/>
            <person name="Steindorff A."/>
            <person name="Ohm R.A."/>
            <person name="Martin F."/>
            <person name="Silar P."/>
            <person name="Natvig D.O."/>
            <person name="Lalanne C."/>
            <person name="Gautier V."/>
            <person name="Ament-Velasquez S.L."/>
            <person name="Kruys A."/>
            <person name="Hutchinson M.I."/>
            <person name="Powell A.J."/>
            <person name="Barry K."/>
            <person name="Miller A.N."/>
            <person name="Grigoriev I.V."/>
            <person name="Debuchy R."/>
            <person name="Gladieux P."/>
            <person name="Hiltunen Thoren M."/>
            <person name="Johannesson H."/>
        </authorList>
    </citation>
    <scope>NUCLEOTIDE SEQUENCE</scope>
    <source>
        <strain evidence="1">CBS 560.94</strain>
    </source>
</reference>
<evidence type="ECO:0000313" key="2">
    <source>
        <dbReference type="Proteomes" id="UP001278500"/>
    </source>
</evidence>
<name>A0AAE0JKP7_9PEZI</name>